<dbReference type="Pfam" id="PF11369">
    <property type="entry name" value="DUF3160"/>
    <property type="match status" value="1"/>
</dbReference>
<proteinExistence type="predicted"/>
<organism evidence="2 3">
    <name type="scientific">Deinococcus yavapaiensis KR-236</name>
    <dbReference type="NCBI Taxonomy" id="694435"/>
    <lineage>
        <taxon>Bacteria</taxon>
        <taxon>Thermotogati</taxon>
        <taxon>Deinococcota</taxon>
        <taxon>Deinococci</taxon>
        <taxon>Deinococcales</taxon>
        <taxon>Deinococcaceae</taxon>
        <taxon>Deinococcus</taxon>
    </lineage>
</organism>
<feature type="chain" id="PRO_5016403792" evidence="1">
    <location>
        <begin position="26"/>
        <end position="686"/>
    </location>
</feature>
<evidence type="ECO:0000313" key="3">
    <source>
        <dbReference type="Proteomes" id="UP000248326"/>
    </source>
</evidence>
<gene>
    <name evidence="2" type="ORF">DES52_11846</name>
</gene>
<dbReference type="EMBL" id="QJSX01000018">
    <property type="protein sequence ID" value="PYE50429.1"/>
    <property type="molecule type" value="Genomic_DNA"/>
</dbReference>
<dbReference type="RefSeq" id="WP_110888387.1">
    <property type="nucleotide sequence ID" value="NZ_QJSX01000018.1"/>
</dbReference>
<reference evidence="2 3" key="1">
    <citation type="submission" date="2018-06" db="EMBL/GenBank/DDBJ databases">
        <title>Genomic Encyclopedia of Type Strains, Phase IV (KMG-IV): sequencing the most valuable type-strain genomes for metagenomic binning, comparative biology and taxonomic classification.</title>
        <authorList>
            <person name="Goeker M."/>
        </authorList>
    </citation>
    <scope>NUCLEOTIDE SEQUENCE [LARGE SCALE GENOMIC DNA]</scope>
    <source>
        <strain evidence="2 3">DSM 18048</strain>
    </source>
</reference>
<keyword evidence="1" id="KW-0732">Signal</keyword>
<dbReference type="AlphaFoldDB" id="A0A318S342"/>
<keyword evidence="3" id="KW-1185">Reference proteome</keyword>
<dbReference type="Proteomes" id="UP000248326">
    <property type="component" value="Unassembled WGS sequence"/>
</dbReference>
<dbReference type="OrthoDB" id="353549at2"/>
<evidence type="ECO:0000313" key="2">
    <source>
        <dbReference type="EMBL" id="PYE50429.1"/>
    </source>
</evidence>
<protein>
    <submittedName>
        <fullName evidence="2">Uncharacterized protein DUF3160</fullName>
    </submittedName>
</protein>
<name>A0A318S342_9DEIO</name>
<feature type="signal peptide" evidence="1">
    <location>
        <begin position="1"/>
        <end position="25"/>
    </location>
</feature>
<evidence type="ECO:0000256" key="1">
    <source>
        <dbReference type="SAM" id="SignalP"/>
    </source>
</evidence>
<accession>A0A318S342</accession>
<dbReference type="InterPro" id="IPR022601">
    <property type="entry name" value="DUF3160"/>
</dbReference>
<comment type="caution">
    <text evidence="2">The sequence shown here is derived from an EMBL/GenBank/DDBJ whole genome shotgun (WGS) entry which is preliminary data.</text>
</comment>
<sequence length="686" mass="76129">MLRLPRLRRSLVLASLLLGPAVAQSSGTSLPVALDRLSNAAALKATTEGRADFPLTATQRQVLAQQGFVIAPAKWRQFHHVYEDTRYMYQPVFVTTDSVLHVYHLTFDKLLRDLERERLAPNLTRMLDALVADAQAYVARAKDTTLEGDARKALAYLAVARQLIKPQAAVPAEVANLVQGELRQIMNAKGTQPSVIFSQGVPAREAMREDYTQYKPRGHYTKTAALQRYFRAMMYLGRMNLRVRSDSETRVALILTRLIDQNADVRALWASVYEPTSFLVGKSDDLTFAQYAPLARQTFGTNLLAFADAGKLAAFKAQAAKLLPPQINSLWLTLRQQRGADTVGWRLMGQRFTLDAYVLDQLTWRNVGVLKQERWLPKALDVFAAFGSSAAFNALKASGDTKFRNYESQLTALKAKIGAFDRATWTQNVYWSWLDVLRSAAVPDARDARYPAFMRTPAWSKKELQTALGSYTELKHDTVLYAKQVLAEMGGGLEPEHPRSYVEPNVDVYSKLRALTKQTRDGLSGRGLLSARTKENLESLGSMLAFLQSVSERQLSGGKLTADEYDRLFYFGGWLEEMTLNATDPAGGPENGGPAFDESEQAALVTDIASSPNGEVLQEATGPVYEVYAIVPNGRGGLQLARGGVYSYFEFTGPISDRLTDEAWRARVKAGRLPPQPAWLQGVVVK</sequence>
<dbReference type="SMART" id="SM01325">
    <property type="entry name" value="DUF3160"/>
    <property type="match status" value="1"/>
</dbReference>